<reference evidence="6 7" key="1">
    <citation type="submission" date="2016-10" db="EMBL/GenBank/DDBJ databases">
        <authorList>
            <person name="de Groot N.N."/>
        </authorList>
    </citation>
    <scope>NUCLEOTIDE SEQUENCE [LARGE SCALE GENOMIC DNA]</scope>
    <source>
        <strain evidence="6 7">DSM 44149</strain>
    </source>
</reference>
<dbReference type="eggNOG" id="COG1309">
    <property type="taxonomic scope" value="Bacteria"/>
</dbReference>
<dbReference type="InterPro" id="IPR001647">
    <property type="entry name" value="HTH_TetR"/>
</dbReference>
<gene>
    <name evidence="6" type="ORF">SAMN04489726_0882</name>
</gene>
<evidence type="ECO:0000256" key="3">
    <source>
        <dbReference type="ARBA" id="ARBA00023163"/>
    </source>
</evidence>
<dbReference type="PRINTS" id="PR00455">
    <property type="entry name" value="HTHTETR"/>
</dbReference>
<dbReference type="OrthoDB" id="3186364at2"/>
<protein>
    <submittedName>
        <fullName evidence="6">Regulatory protein, tetR family</fullName>
    </submittedName>
</protein>
<evidence type="ECO:0000313" key="6">
    <source>
        <dbReference type="EMBL" id="SDM30323.1"/>
    </source>
</evidence>
<dbReference type="Gene3D" id="1.10.357.10">
    <property type="entry name" value="Tetracycline Repressor, domain 2"/>
    <property type="match status" value="1"/>
</dbReference>
<keyword evidence="1" id="KW-0805">Transcription regulation</keyword>
<dbReference type="InterPro" id="IPR009057">
    <property type="entry name" value="Homeodomain-like_sf"/>
</dbReference>
<evidence type="ECO:0000313" key="7">
    <source>
        <dbReference type="Proteomes" id="UP000183376"/>
    </source>
</evidence>
<feature type="domain" description="HTH tetR-type" evidence="5">
    <location>
        <begin position="7"/>
        <end position="67"/>
    </location>
</feature>
<proteinExistence type="predicted"/>
<feature type="DNA-binding region" description="H-T-H motif" evidence="4">
    <location>
        <begin position="30"/>
        <end position="49"/>
    </location>
</feature>
<dbReference type="EMBL" id="LT629701">
    <property type="protein sequence ID" value="SDM30323.1"/>
    <property type="molecule type" value="Genomic_DNA"/>
</dbReference>
<keyword evidence="7" id="KW-1185">Reference proteome</keyword>
<keyword evidence="3" id="KW-0804">Transcription</keyword>
<dbReference type="InterPro" id="IPR050109">
    <property type="entry name" value="HTH-type_TetR-like_transc_reg"/>
</dbReference>
<evidence type="ECO:0000259" key="5">
    <source>
        <dbReference type="PROSITE" id="PS50977"/>
    </source>
</evidence>
<dbReference type="GO" id="GO:0003700">
    <property type="term" value="F:DNA-binding transcription factor activity"/>
    <property type="evidence" value="ECO:0007669"/>
    <property type="project" value="TreeGrafter"/>
</dbReference>
<sequence>MPRQTQEQLTAEIVAIAGRLFGAQGYGATSVQQIADAMGYSKAAVLYHFPSKDTLLAAVLDEAASIINTIVDDAAARAGDDARRHAVQRYVDLALTRSELGSLLDISGRHAEVRALAEAGMRLRELLRADDSPEAGVRVDMALWGVMFTARVTAADHDTTRAAMVRAAMDLLKIKG</sequence>
<dbReference type="PANTHER" id="PTHR30055">
    <property type="entry name" value="HTH-TYPE TRANSCRIPTIONAL REGULATOR RUTR"/>
    <property type="match status" value="1"/>
</dbReference>
<keyword evidence="2 4" id="KW-0238">DNA-binding</keyword>
<dbReference type="Proteomes" id="UP000183376">
    <property type="component" value="Chromosome I"/>
</dbReference>
<organism evidence="6 7">
    <name type="scientific">Allokutzneria albata</name>
    <name type="common">Kibdelosporangium albatum</name>
    <dbReference type="NCBI Taxonomy" id="211114"/>
    <lineage>
        <taxon>Bacteria</taxon>
        <taxon>Bacillati</taxon>
        <taxon>Actinomycetota</taxon>
        <taxon>Actinomycetes</taxon>
        <taxon>Pseudonocardiales</taxon>
        <taxon>Pseudonocardiaceae</taxon>
        <taxon>Allokutzneria</taxon>
    </lineage>
</organism>
<accession>A0A1G9S491</accession>
<dbReference type="AlphaFoldDB" id="A0A1G9S491"/>
<dbReference type="PROSITE" id="PS50977">
    <property type="entry name" value="HTH_TETR_2"/>
    <property type="match status" value="1"/>
</dbReference>
<name>A0A1G9S491_ALLAB</name>
<evidence type="ECO:0000256" key="1">
    <source>
        <dbReference type="ARBA" id="ARBA00023015"/>
    </source>
</evidence>
<dbReference type="SUPFAM" id="SSF46689">
    <property type="entry name" value="Homeodomain-like"/>
    <property type="match status" value="1"/>
</dbReference>
<dbReference type="STRING" id="211114.SAMN04489726_0882"/>
<dbReference type="PANTHER" id="PTHR30055:SF234">
    <property type="entry name" value="HTH-TYPE TRANSCRIPTIONAL REGULATOR BETI"/>
    <property type="match status" value="1"/>
</dbReference>
<evidence type="ECO:0000256" key="2">
    <source>
        <dbReference type="ARBA" id="ARBA00023125"/>
    </source>
</evidence>
<dbReference type="Pfam" id="PF00440">
    <property type="entry name" value="TetR_N"/>
    <property type="match status" value="1"/>
</dbReference>
<dbReference type="GO" id="GO:0000976">
    <property type="term" value="F:transcription cis-regulatory region binding"/>
    <property type="evidence" value="ECO:0007669"/>
    <property type="project" value="TreeGrafter"/>
</dbReference>
<dbReference type="RefSeq" id="WP_052407557.1">
    <property type="nucleotide sequence ID" value="NZ_JOEF01000015.1"/>
</dbReference>
<evidence type="ECO:0000256" key="4">
    <source>
        <dbReference type="PROSITE-ProRule" id="PRU00335"/>
    </source>
</evidence>